<feature type="compositionally biased region" description="Low complexity" evidence="1">
    <location>
        <begin position="1021"/>
        <end position="1040"/>
    </location>
</feature>
<feature type="compositionally biased region" description="Polar residues" evidence="1">
    <location>
        <begin position="839"/>
        <end position="850"/>
    </location>
</feature>
<feature type="region of interest" description="Disordered" evidence="1">
    <location>
        <begin position="698"/>
        <end position="756"/>
    </location>
</feature>
<feature type="chain" id="PRO_5015142007" evidence="2">
    <location>
        <begin position="20"/>
        <end position="1577"/>
    </location>
</feature>
<feature type="compositionally biased region" description="Low complexity" evidence="1">
    <location>
        <begin position="933"/>
        <end position="962"/>
    </location>
</feature>
<feature type="region of interest" description="Disordered" evidence="1">
    <location>
        <begin position="785"/>
        <end position="974"/>
    </location>
</feature>
<proteinExistence type="predicted"/>
<feature type="compositionally biased region" description="Low complexity" evidence="1">
    <location>
        <begin position="736"/>
        <end position="756"/>
    </location>
</feature>
<organism evidence="4 5">
    <name type="scientific">Micractinium conductrix</name>
    <dbReference type="NCBI Taxonomy" id="554055"/>
    <lineage>
        <taxon>Eukaryota</taxon>
        <taxon>Viridiplantae</taxon>
        <taxon>Chlorophyta</taxon>
        <taxon>core chlorophytes</taxon>
        <taxon>Trebouxiophyceae</taxon>
        <taxon>Chlorellales</taxon>
        <taxon>Chlorellaceae</taxon>
        <taxon>Chlorella clade</taxon>
        <taxon>Micractinium</taxon>
    </lineage>
</organism>
<evidence type="ECO:0000313" key="4">
    <source>
        <dbReference type="EMBL" id="PSC76383.1"/>
    </source>
</evidence>
<feature type="region of interest" description="Disordered" evidence="1">
    <location>
        <begin position="1268"/>
        <end position="1296"/>
    </location>
</feature>
<dbReference type="InterPro" id="IPR036249">
    <property type="entry name" value="Thioredoxin-like_sf"/>
</dbReference>
<keyword evidence="5" id="KW-1185">Reference proteome</keyword>
<dbReference type="PANTHER" id="PTHR24216:SF65">
    <property type="entry name" value="PAXILLIN-LIKE PROTEIN 1"/>
    <property type="match status" value="1"/>
</dbReference>
<protein>
    <submittedName>
        <fullName evidence="4">Glutaredoxin</fullName>
    </submittedName>
</protein>
<dbReference type="InterPro" id="IPR014025">
    <property type="entry name" value="Glutaredoxin_subgr"/>
</dbReference>
<dbReference type="PROSITE" id="PS51354">
    <property type="entry name" value="GLUTAREDOXIN_2"/>
    <property type="match status" value="1"/>
</dbReference>
<feature type="compositionally biased region" description="Polar residues" evidence="1">
    <location>
        <begin position="906"/>
        <end position="916"/>
    </location>
</feature>
<feature type="region of interest" description="Disordered" evidence="1">
    <location>
        <begin position="1000"/>
        <end position="1122"/>
    </location>
</feature>
<evidence type="ECO:0000256" key="2">
    <source>
        <dbReference type="SAM" id="SignalP"/>
    </source>
</evidence>
<feature type="compositionally biased region" description="Basic and acidic residues" evidence="1">
    <location>
        <begin position="805"/>
        <end position="814"/>
    </location>
</feature>
<evidence type="ECO:0000313" key="5">
    <source>
        <dbReference type="Proteomes" id="UP000239649"/>
    </source>
</evidence>
<feature type="signal peptide" evidence="2">
    <location>
        <begin position="1"/>
        <end position="19"/>
    </location>
</feature>
<feature type="compositionally biased region" description="Gly residues" evidence="1">
    <location>
        <begin position="1286"/>
        <end position="1296"/>
    </location>
</feature>
<dbReference type="Proteomes" id="UP000239649">
    <property type="component" value="Unassembled WGS sequence"/>
</dbReference>
<evidence type="ECO:0000256" key="1">
    <source>
        <dbReference type="SAM" id="MobiDB-lite"/>
    </source>
</evidence>
<comment type="caution">
    <text evidence="4">The sequence shown here is derived from an EMBL/GenBank/DDBJ whole genome shotgun (WGS) entry which is preliminary data.</text>
</comment>
<dbReference type="Pfam" id="PF00462">
    <property type="entry name" value="Glutaredoxin"/>
    <property type="match status" value="1"/>
</dbReference>
<feature type="compositionally biased region" description="Low complexity" evidence="1">
    <location>
        <begin position="1077"/>
        <end position="1091"/>
    </location>
</feature>
<dbReference type="OrthoDB" id="515348at2759"/>
<accession>A0A2P6VQK0</accession>
<feature type="compositionally biased region" description="Low complexity" evidence="1">
    <location>
        <begin position="706"/>
        <end position="715"/>
    </location>
</feature>
<dbReference type="SUPFAM" id="SSF52833">
    <property type="entry name" value="Thioredoxin-like"/>
    <property type="match status" value="1"/>
</dbReference>
<evidence type="ECO:0000259" key="3">
    <source>
        <dbReference type="Pfam" id="PF00462"/>
    </source>
</evidence>
<feature type="domain" description="Glutaredoxin" evidence="3">
    <location>
        <begin position="1498"/>
        <end position="1561"/>
    </location>
</feature>
<feature type="region of interest" description="Disordered" evidence="1">
    <location>
        <begin position="1166"/>
        <end position="1193"/>
    </location>
</feature>
<feature type="compositionally biased region" description="Gly residues" evidence="1">
    <location>
        <begin position="1182"/>
        <end position="1193"/>
    </location>
</feature>
<name>A0A2P6VQK0_9CHLO</name>
<keyword evidence="2" id="KW-0732">Signal</keyword>
<dbReference type="InterPro" id="IPR002109">
    <property type="entry name" value="Glutaredoxin"/>
</dbReference>
<dbReference type="EMBL" id="LHPF02000001">
    <property type="protein sequence ID" value="PSC76383.1"/>
    <property type="molecule type" value="Genomic_DNA"/>
</dbReference>
<reference evidence="4 5" key="1">
    <citation type="journal article" date="2018" name="Plant J.">
        <title>Genome sequences of Chlorella sorokiniana UTEX 1602 and Micractinium conductrix SAG 241.80: implications to maltose excretion by a green alga.</title>
        <authorList>
            <person name="Arriola M.B."/>
            <person name="Velmurugan N."/>
            <person name="Zhang Y."/>
            <person name="Plunkett M.H."/>
            <person name="Hondzo H."/>
            <person name="Barney B.M."/>
        </authorList>
    </citation>
    <scope>NUCLEOTIDE SEQUENCE [LARGE SCALE GENOMIC DNA]</scope>
    <source>
        <strain evidence="4 5">SAG 241.80</strain>
    </source>
</reference>
<feature type="compositionally biased region" description="Low complexity" evidence="1">
    <location>
        <begin position="1000"/>
        <end position="1014"/>
    </location>
</feature>
<gene>
    <name evidence="4" type="primary">g544</name>
    <name evidence="4" type="ORF">C2E20_0544</name>
</gene>
<sequence length="1577" mass="161836">MRASCAAAVLGALLLLVTALPTPASAKACQAEPSAQPAEQLTPMDLLELGAPAVRYLRAFTTQCWLPDNNAPIAMFNNSWAVALVTIWSDLTGPANGLGRLVTAMQLQTEAALMIEGKRHADALSVLELAVLFTLYPVHHDTAALAAWHHSLASNHTMFSTRRLVLARTLTLMTRAHATVGASASNVDSLEAAMVAGRAAGELLTVTDQPPEVAAGSCAASGAAGVPHLDAPEPQAPRIKEIEHLLAEVARNTAKALREAKKAELERLLDKRGLKCRWKCGKRSALLKTLVPALRVPLRLVDVDGEEATSVEVPSDLQKHLLAGWLPEGTSVVERLGSAFAQVVAMLQQPLLSDVGIRCSGREGAQLLHRCREQAARQFGTWSGGPALAHRDIAALLVHVTQVEAALLRLDQVLDGAMTGVRLGDGTTWVKNRGYTWVLGSHMGNKLYPAGQGAPVYYQSRRPAEPHVGSTICLDKTYLLDTVLRLDVEGLRGLQYALDNLQYAQHHSGGAHDFWRLLTLDNPACAGSGCATGKDPLATLVPNAAGAAAPHAPHAPRPSMGAGTFDFRFVSEQQLQADLAAATDPSYRVHDPFVAAFVSFCVVSCASLYIYSNRGRLVRALKPSRCRAPAAASAGAPSAAAQRNAATAALRDALAGDNVSRQNVAKLHGAIEAAEATGVEKPLVKKAKAALQALKKRKQHLGNAMGPATAGTGAPQRPPPQQQALPRGSGPGVAQAAAGLHGSLSSGASCSSSGSLSRSVSERAASFLAAAASGWLDGAARQSLAGGEDSIGSSAAPSPVTRRPLRTDSVRSDEGAASTPPKTSHLAPYSSVEPELPTSPGTPVESTPRSSPGDGSAGHLSSTGCSPLPSPCMGPGAAGSDELLPADDAPPSSSRPPSAPLSPRSQTELPLSTPHTTLAPLGITDPSATSEDSSTLSTPTAASAAAAAPLGGAGSHLAAAAAARHRELRPRQQKKLLRLQQKHAAVAAAAAAAGSIAAAAELEAAAPSPASPSQHAPPSPAALVEPAEAATPPAAAASEQPEPEQPRLTEQQLKALAARAESFPAKQPRSAKKKAKAAAAAKEAGSDPAASRDGSQHSGQGGERGPVRRTLSDPFCGPLSPLRYAGRHPDSYAPQDARGWHMTGCPTPAYWQQQQGEMTLNAHAPQFAPSPARHAGPHRLGSPGGYPGGGGHGLPGSHFFGGGLLGGGGGMPRSLSGVPYSPDCALSPFLPSGASSLDPVAPAPPQAATPALQQHQTLLAQLQQIWGEEGGRGGAPAPHKAPPTPGFGGGVLGGGASEQQTQQLAALLFMQQLELTQQASLAGQHGGVDDGALLSPRQLPAASADMLRDVLGSPLSLLPHGGGGGWGAGEAEGGAEAPMRPSMSLTNELAAAQVQALRTPGELPEAGGGSLGFNPTLSPPCGAGRRSLAEAVQAAAARRSLDAAARGSPLSAPAAPGYGRDDADGLHAHCIESFDLEALGFTESGDFIEQTVHSKNAVIFSKQICPSSRKAKEIIGARMPASDVAVYELDAMPNGSAVQDALEKRTGKHTVPIVFLHGDFVGGADDVEALNASGRLQ</sequence>
<dbReference type="STRING" id="554055.A0A2P6VQK0"/>
<dbReference type="Gene3D" id="3.40.30.10">
    <property type="entry name" value="Glutaredoxin"/>
    <property type="match status" value="1"/>
</dbReference>
<dbReference type="CDD" id="cd03419">
    <property type="entry name" value="GRX_GRXh_1_2_like"/>
    <property type="match status" value="1"/>
</dbReference>
<dbReference type="PRINTS" id="PR00160">
    <property type="entry name" value="GLUTAREDOXIN"/>
</dbReference>
<dbReference type="PANTHER" id="PTHR24216">
    <property type="entry name" value="PAXILLIN-RELATED"/>
    <property type="match status" value="1"/>
</dbReference>